<feature type="region of interest" description="Disordered" evidence="1">
    <location>
        <begin position="1"/>
        <end position="30"/>
    </location>
</feature>
<gene>
    <name evidence="2" type="ORF">AVDCRST_MAG11-3900</name>
</gene>
<evidence type="ECO:0000256" key="1">
    <source>
        <dbReference type="SAM" id="MobiDB-lite"/>
    </source>
</evidence>
<name>A0A6J4MDT9_9BACT</name>
<proteinExistence type="predicted"/>
<sequence>GARTVEVGGRARERDAGPGRAERGRRGGRR</sequence>
<feature type="non-terminal residue" evidence="2">
    <location>
        <position position="30"/>
    </location>
</feature>
<organism evidence="2">
    <name type="scientific">uncultured Gemmatimonadaceae bacterium</name>
    <dbReference type="NCBI Taxonomy" id="246130"/>
    <lineage>
        <taxon>Bacteria</taxon>
        <taxon>Pseudomonadati</taxon>
        <taxon>Gemmatimonadota</taxon>
        <taxon>Gemmatimonadia</taxon>
        <taxon>Gemmatimonadales</taxon>
        <taxon>Gemmatimonadaceae</taxon>
        <taxon>environmental samples</taxon>
    </lineage>
</organism>
<dbReference type="AlphaFoldDB" id="A0A6J4MDT9"/>
<reference evidence="2" key="1">
    <citation type="submission" date="2020-02" db="EMBL/GenBank/DDBJ databases">
        <authorList>
            <person name="Meier V. D."/>
        </authorList>
    </citation>
    <scope>NUCLEOTIDE SEQUENCE</scope>
    <source>
        <strain evidence="2">AVDCRST_MAG11</strain>
    </source>
</reference>
<protein>
    <submittedName>
        <fullName evidence="2">Uncharacterized protein</fullName>
    </submittedName>
</protein>
<accession>A0A6J4MDT9</accession>
<feature type="compositionally biased region" description="Basic and acidic residues" evidence="1">
    <location>
        <begin position="9"/>
        <end position="30"/>
    </location>
</feature>
<dbReference type="EMBL" id="CADCTU010000828">
    <property type="protein sequence ID" value="CAA9357504.1"/>
    <property type="molecule type" value="Genomic_DNA"/>
</dbReference>
<evidence type="ECO:0000313" key="2">
    <source>
        <dbReference type="EMBL" id="CAA9357504.1"/>
    </source>
</evidence>
<feature type="non-terminal residue" evidence="2">
    <location>
        <position position="1"/>
    </location>
</feature>